<evidence type="ECO:0000256" key="1">
    <source>
        <dbReference type="ARBA" id="ARBA00023015"/>
    </source>
</evidence>
<accession>A0A9X1VBR3</accession>
<dbReference type="NCBIfam" id="TIGR02937">
    <property type="entry name" value="sigma70-ECF"/>
    <property type="match status" value="1"/>
</dbReference>
<dbReference type="GO" id="GO:0006352">
    <property type="term" value="P:DNA-templated transcription initiation"/>
    <property type="evidence" value="ECO:0007669"/>
    <property type="project" value="InterPro"/>
</dbReference>
<dbReference type="InterPro" id="IPR013325">
    <property type="entry name" value="RNA_pol_sigma_r2"/>
</dbReference>
<sequence>MIEVASSFFPIYVVLRDGTTPNEQEFNQFLYHIRLEVSQKYRGYTGSWLSNDNYLHEDLFQQALAEISSGIHKGNFNPEMSTFKNWVDGLVHNTIRKHFARQKNQQNEQSLEQLVEDGGQWVDDMESTPEELLLKNHDVTIVRKAMKILYRKHLKYFQVLYCRAFHELSTSETAKLLGTTTHDISRTLNRAKEKLREIILEIETPVPNRK</sequence>
<keyword evidence="2" id="KW-0731">Sigma factor</keyword>
<evidence type="ECO:0000313" key="6">
    <source>
        <dbReference type="Proteomes" id="UP001139263"/>
    </source>
</evidence>
<comment type="caution">
    <text evidence="5">The sequence shown here is derived from an EMBL/GenBank/DDBJ whole genome shotgun (WGS) entry which is preliminary data.</text>
</comment>
<dbReference type="SUPFAM" id="SSF88946">
    <property type="entry name" value="Sigma2 domain of RNA polymerase sigma factors"/>
    <property type="match status" value="1"/>
</dbReference>
<dbReference type="Gene3D" id="1.10.1740.10">
    <property type="match status" value="1"/>
</dbReference>
<dbReference type="InterPro" id="IPR013324">
    <property type="entry name" value="RNA_pol_sigma_r3/r4-like"/>
</dbReference>
<dbReference type="Gene3D" id="1.10.10.10">
    <property type="entry name" value="Winged helix-like DNA-binding domain superfamily/Winged helix DNA-binding domain"/>
    <property type="match status" value="1"/>
</dbReference>
<dbReference type="EMBL" id="JALBUF010000027">
    <property type="protein sequence ID" value="MCI0184815.1"/>
    <property type="molecule type" value="Genomic_DNA"/>
</dbReference>
<keyword evidence="4" id="KW-0804">Transcription</keyword>
<dbReference type="AlphaFoldDB" id="A0A9X1VBR3"/>
<gene>
    <name evidence="5" type="ORF">MM817_03112</name>
</gene>
<organism evidence="5 6">
    <name type="scientific">Sulfoacidibacillus ferrooxidans</name>
    <dbReference type="NCBI Taxonomy" id="2005001"/>
    <lineage>
        <taxon>Bacteria</taxon>
        <taxon>Bacillati</taxon>
        <taxon>Bacillota</taxon>
        <taxon>Bacilli</taxon>
        <taxon>Bacillales</taxon>
        <taxon>Alicyclobacillaceae</taxon>
        <taxon>Sulfoacidibacillus</taxon>
    </lineage>
</organism>
<evidence type="ECO:0000256" key="3">
    <source>
        <dbReference type="ARBA" id="ARBA00023125"/>
    </source>
</evidence>
<protein>
    <submittedName>
        <fullName evidence="5">Uncharacterized protein</fullName>
    </submittedName>
</protein>
<keyword evidence="3" id="KW-0238">DNA-binding</keyword>
<name>A0A9X1VBR3_9BACL</name>
<dbReference type="Proteomes" id="UP001139263">
    <property type="component" value="Unassembled WGS sequence"/>
</dbReference>
<dbReference type="InterPro" id="IPR036388">
    <property type="entry name" value="WH-like_DNA-bd_sf"/>
</dbReference>
<keyword evidence="6" id="KW-1185">Reference proteome</keyword>
<evidence type="ECO:0000256" key="4">
    <source>
        <dbReference type="ARBA" id="ARBA00023163"/>
    </source>
</evidence>
<dbReference type="PANTHER" id="PTHR30385">
    <property type="entry name" value="SIGMA FACTOR F FLAGELLAR"/>
    <property type="match status" value="1"/>
</dbReference>
<dbReference type="InterPro" id="IPR014284">
    <property type="entry name" value="RNA_pol_sigma-70_dom"/>
</dbReference>
<dbReference type="GO" id="GO:0003677">
    <property type="term" value="F:DNA binding"/>
    <property type="evidence" value="ECO:0007669"/>
    <property type="project" value="UniProtKB-KW"/>
</dbReference>
<reference evidence="5" key="1">
    <citation type="submission" date="2022-03" db="EMBL/GenBank/DDBJ databases">
        <title>Draft Genome Sequence of Firmicute Strain S0AB, a Heterotrophic Iron/Sulfur-Oxidizing Extreme Acidophile.</title>
        <authorList>
            <person name="Vergara E."/>
            <person name="Pakostova E."/>
            <person name="Johnson D.B."/>
            <person name="Holmes D.S."/>
        </authorList>
    </citation>
    <scope>NUCLEOTIDE SEQUENCE</scope>
    <source>
        <strain evidence="5">S0AB</strain>
    </source>
</reference>
<evidence type="ECO:0000256" key="2">
    <source>
        <dbReference type="ARBA" id="ARBA00023082"/>
    </source>
</evidence>
<dbReference type="GO" id="GO:0016987">
    <property type="term" value="F:sigma factor activity"/>
    <property type="evidence" value="ECO:0007669"/>
    <property type="project" value="UniProtKB-KW"/>
</dbReference>
<dbReference type="SUPFAM" id="SSF88659">
    <property type="entry name" value="Sigma3 and sigma4 domains of RNA polymerase sigma factors"/>
    <property type="match status" value="1"/>
</dbReference>
<evidence type="ECO:0000313" key="5">
    <source>
        <dbReference type="EMBL" id="MCI0184815.1"/>
    </source>
</evidence>
<proteinExistence type="predicted"/>
<keyword evidence="1" id="KW-0805">Transcription regulation</keyword>